<sequence>MDINDLRSLVTVLGLTCFLAICVWAYSRSARAGFEEAARLPFTDDDAPALPGGGTARKDKNG</sequence>
<reference evidence="4" key="1">
    <citation type="submission" date="2017-01" db="EMBL/GenBank/DDBJ databases">
        <authorList>
            <person name="Varghese N."/>
            <person name="Submissions S."/>
        </authorList>
    </citation>
    <scope>NUCLEOTIDE SEQUENCE [LARGE SCALE GENOMIC DNA]</scope>
    <source>
        <strain evidence="4">ATCC 51758</strain>
    </source>
</reference>
<organism evidence="3 4">
    <name type="scientific">Aromatoleum tolulyticum</name>
    <dbReference type="NCBI Taxonomy" id="34027"/>
    <lineage>
        <taxon>Bacteria</taxon>
        <taxon>Pseudomonadati</taxon>
        <taxon>Pseudomonadota</taxon>
        <taxon>Betaproteobacteria</taxon>
        <taxon>Rhodocyclales</taxon>
        <taxon>Rhodocyclaceae</taxon>
        <taxon>Aromatoleum</taxon>
    </lineage>
</organism>
<protein>
    <submittedName>
        <fullName evidence="3">Cytochrome c oxidase cbb3-type subunit 4</fullName>
    </submittedName>
</protein>
<proteinExistence type="predicted"/>
<keyword evidence="4" id="KW-1185">Reference proteome</keyword>
<feature type="region of interest" description="Disordered" evidence="1">
    <location>
        <begin position="43"/>
        <end position="62"/>
    </location>
</feature>
<accession>A0A1N6RHP6</accession>
<dbReference type="OrthoDB" id="8604580at2"/>
<dbReference type="Proteomes" id="UP000186819">
    <property type="component" value="Unassembled WGS sequence"/>
</dbReference>
<feature type="transmembrane region" description="Helical" evidence="2">
    <location>
        <begin position="6"/>
        <end position="26"/>
    </location>
</feature>
<keyword evidence="2" id="KW-0812">Transmembrane</keyword>
<evidence type="ECO:0000256" key="1">
    <source>
        <dbReference type="SAM" id="MobiDB-lite"/>
    </source>
</evidence>
<dbReference type="AlphaFoldDB" id="A0A1N6RHP6"/>
<dbReference type="CDD" id="cd01324">
    <property type="entry name" value="cbb3_Oxidase_CcoQ"/>
    <property type="match status" value="1"/>
</dbReference>
<dbReference type="Pfam" id="PF05545">
    <property type="entry name" value="FixQ"/>
    <property type="match status" value="1"/>
</dbReference>
<dbReference type="InterPro" id="IPR008621">
    <property type="entry name" value="Cbb3-typ_cyt_oxidase_comp"/>
</dbReference>
<dbReference type="STRING" id="34027.SAMN05421829_103252"/>
<evidence type="ECO:0000313" key="3">
    <source>
        <dbReference type="EMBL" id="SIQ28418.1"/>
    </source>
</evidence>
<evidence type="ECO:0000256" key="2">
    <source>
        <dbReference type="SAM" id="Phobius"/>
    </source>
</evidence>
<evidence type="ECO:0000313" key="4">
    <source>
        <dbReference type="Proteomes" id="UP000186819"/>
    </source>
</evidence>
<name>A0A1N6RHP6_9RHOO</name>
<dbReference type="EMBL" id="FTMD01000003">
    <property type="protein sequence ID" value="SIQ28418.1"/>
    <property type="molecule type" value="Genomic_DNA"/>
</dbReference>
<keyword evidence="2" id="KW-1133">Transmembrane helix</keyword>
<dbReference type="RefSeq" id="WP_076601238.1">
    <property type="nucleotide sequence ID" value="NZ_FTMD01000003.1"/>
</dbReference>
<gene>
    <name evidence="3" type="ORF">SAMN05421829_103252</name>
</gene>
<keyword evidence="2" id="KW-0472">Membrane</keyword>